<keyword evidence="7" id="KW-0891">Chondrogenesis</keyword>
<evidence type="ECO:0000256" key="1">
    <source>
        <dbReference type="ARBA" id="ARBA00004141"/>
    </source>
</evidence>
<evidence type="ECO:0000256" key="6">
    <source>
        <dbReference type="ARBA" id="ARBA00023136"/>
    </source>
</evidence>
<keyword evidence="5 8" id="KW-1133">Transmembrane helix</keyword>
<dbReference type="Proteomes" id="UP000824540">
    <property type="component" value="Unassembled WGS sequence"/>
</dbReference>
<protein>
    <submittedName>
        <fullName evidence="9">Uncharacterized protein</fullName>
    </submittedName>
</protein>
<evidence type="ECO:0000313" key="9">
    <source>
        <dbReference type="EMBL" id="KAG9347157.1"/>
    </source>
</evidence>
<reference evidence="9" key="1">
    <citation type="thesis" date="2021" institute="BYU ScholarsArchive" country="Provo, UT, USA">
        <title>Applications of and Algorithms for Genome Assembly and Genomic Analyses with an Emphasis on Marine Teleosts.</title>
        <authorList>
            <person name="Pickett B.D."/>
        </authorList>
    </citation>
    <scope>NUCLEOTIDE SEQUENCE</scope>
    <source>
        <strain evidence="9">HI-2016</strain>
    </source>
</reference>
<evidence type="ECO:0000256" key="4">
    <source>
        <dbReference type="ARBA" id="ARBA00022855"/>
    </source>
</evidence>
<evidence type="ECO:0000256" key="8">
    <source>
        <dbReference type="SAM" id="Phobius"/>
    </source>
</evidence>
<dbReference type="OrthoDB" id="29023at2759"/>
<dbReference type="AlphaFoldDB" id="A0A8T2PEH7"/>
<keyword evidence="4" id="KW-0892">Osteogenesis</keyword>
<dbReference type="GO" id="GO:0051216">
    <property type="term" value="P:cartilage development"/>
    <property type="evidence" value="ECO:0007669"/>
    <property type="project" value="UniProtKB-KW"/>
</dbReference>
<keyword evidence="6 8" id="KW-0472">Membrane</keyword>
<accession>A0A8T2PEH7</accession>
<keyword evidence="3 8" id="KW-0812">Transmembrane</keyword>
<dbReference type="GO" id="GO:0001503">
    <property type="term" value="P:ossification"/>
    <property type="evidence" value="ECO:0007669"/>
    <property type="project" value="UniProtKB-KW"/>
</dbReference>
<comment type="caution">
    <text evidence="9">The sequence shown here is derived from an EMBL/GenBank/DDBJ whole genome shotgun (WGS) entry which is preliminary data.</text>
</comment>
<dbReference type="GO" id="GO:0045724">
    <property type="term" value="P:positive regulation of cilium assembly"/>
    <property type="evidence" value="ECO:0007669"/>
    <property type="project" value="TreeGrafter"/>
</dbReference>
<keyword evidence="10" id="KW-1185">Reference proteome</keyword>
<proteinExistence type="inferred from homology"/>
<organism evidence="9 10">
    <name type="scientific">Albula glossodonta</name>
    <name type="common">roundjaw bonefish</name>
    <dbReference type="NCBI Taxonomy" id="121402"/>
    <lineage>
        <taxon>Eukaryota</taxon>
        <taxon>Metazoa</taxon>
        <taxon>Chordata</taxon>
        <taxon>Craniata</taxon>
        <taxon>Vertebrata</taxon>
        <taxon>Euteleostomi</taxon>
        <taxon>Actinopterygii</taxon>
        <taxon>Neopterygii</taxon>
        <taxon>Teleostei</taxon>
        <taxon>Albuliformes</taxon>
        <taxon>Albulidae</taxon>
        <taxon>Albula</taxon>
    </lineage>
</organism>
<dbReference type="PANTHER" id="PTHR13317">
    <property type="entry name" value="TRANSMEMBRANE ANTERIOR POSTERIOR TRANSFORMATION PROTEIN 1 HOMOLOG"/>
    <property type="match status" value="1"/>
</dbReference>
<evidence type="ECO:0000256" key="7">
    <source>
        <dbReference type="ARBA" id="ARBA00023188"/>
    </source>
</evidence>
<gene>
    <name evidence="9" type="ORF">JZ751_006084</name>
</gene>
<dbReference type="PANTHER" id="PTHR13317:SF4">
    <property type="entry name" value="TRANSMEMBRANE ANTERIOR POSTERIOR TRANSFORMATION PROTEIN 1 HOMOLOG"/>
    <property type="match status" value="1"/>
</dbReference>
<name>A0A8T2PEH7_9TELE</name>
<comment type="subcellular location">
    <subcellularLocation>
        <location evidence="1">Membrane</location>
        <topology evidence="1">Multi-pass membrane protein</topology>
    </subcellularLocation>
</comment>
<feature type="transmembrane region" description="Helical" evidence="8">
    <location>
        <begin position="69"/>
        <end position="90"/>
    </location>
</feature>
<dbReference type="GO" id="GO:0005789">
    <property type="term" value="C:endoplasmic reticulum membrane"/>
    <property type="evidence" value="ECO:0007669"/>
    <property type="project" value="TreeGrafter"/>
</dbReference>
<evidence type="ECO:0000256" key="3">
    <source>
        <dbReference type="ARBA" id="ARBA00022692"/>
    </source>
</evidence>
<dbReference type="InterPro" id="IPR008010">
    <property type="entry name" value="Tatp1"/>
</dbReference>
<evidence type="ECO:0000256" key="2">
    <source>
        <dbReference type="ARBA" id="ARBA00008803"/>
    </source>
</evidence>
<evidence type="ECO:0000313" key="10">
    <source>
        <dbReference type="Proteomes" id="UP000824540"/>
    </source>
</evidence>
<dbReference type="GO" id="GO:0036064">
    <property type="term" value="C:ciliary basal body"/>
    <property type="evidence" value="ECO:0007669"/>
    <property type="project" value="TreeGrafter"/>
</dbReference>
<comment type="similarity">
    <text evidence="2">Belongs to the TAPT1 family.</text>
</comment>
<evidence type="ECO:0000256" key="5">
    <source>
        <dbReference type="ARBA" id="ARBA00022989"/>
    </source>
</evidence>
<sequence length="129" mass="14511">MAPGKRHRRRCCSSCHCCCCGLHVQPEPLEQGTLTFCRMTTLAIRFTDIVSAGDLLEASRAKKKWGPDFTLIWLMIFGFFLCLDAFLYVFTLLPLRVLLALVRLLTLPCCGLRGPPEARPDAEPRQLAD</sequence>
<dbReference type="EMBL" id="JAFBMS010000014">
    <property type="protein sequence ID" value="KAG9347157.1"/>
    <property type="molecule type" value="Genomic_DNA"/>
</dbReference>